<dbReference type="InterPro" id="IPR044213">
    <property type="entry name" value="At2g44920-like"/>
</dbReference>
<dbReference type="PANTHER" id="PTHR47200">
    <property type="entry name" value="THYLAKOID LUMENAL 15 KDA PROTEIN 1, CHLOROPLASTIC"/>
    <property type="match status" value="1"/>
</dbReference>
<proteinExistence type="predicted"/>
<accession>A0A9E8ZJ77</accession>
<dbReference type="Proteomes" id="UP001163152">
    <property type="component" value="Chromosome"/>
</dbReference>
<sequence>MRSIQRLLGVIAIVLVVVLSWPSSVQAASSAAIRAYDDVKAATKDFSGQTLLQAEFSNAKLANANFSNANLRGAVFNGVLLTNANFHAADLSDSIAYLSDLSGADLSDAILTSAMLLKSRFRGANVTGADFSDALLDRDQVLALCQTASGVNPLTGVDTRDSLGCR</sequence>
<keyword evidence="3" id="KW-1185">Reference proteome</keyword>
<organism evidence="2 3">
    <name type="scientific">Thermocoleostomius sinensis A174</name>
    <dbReference type="NCBI Taxonomy" id="2016057"/>
    <lineage>
        <taxon>Bacteria</taxon>
        <taxon>Bacillati</taxon>
        <taxon>Cyanobacteriota</taxon>
        <taxon>Cyanophyceae</taxon>
        <taxon>Oculatellales</taxon>
        <taxon>Oculatellaceae</taxon>
        <taxon>Thermocoleostomius</taxon>
    </lineage>
</organism>
<dbReference type="KEGG" id="tsin:OXH18_20280"/>
<dbReference type="PANTHER" id="PTHR47200:SF2">
    <property type="entry name" value="THYLAKOID LUMENAL 15 KDA PROTEIN 1, CHLOROPLASTIC"/>
    <property type="match status" value="1"/>
</dbReference>
<protein>
    <submittedName>
        <fullName evidence="2">Pentapeptide repeat-containing protein</fullName>
    </submittedName>
</protein>
<reference evidence="2" key="1">
    <citation type="submission" date="2022-12" db="EMBL/GenBank/DDBJ databases">
        <title>Polyphasic identification of a Novel Hot-Spring Cyanobacterium Ocullathermofonsia sinensis gen nov. sp. nov. and Genomic Insights on its Adaptations to the Thermal Habitat.</title>
        <authorList>
            <person name="Daroch M."/>
            <person name="Tang J."/>
            <person name="Jiang Y."/>
        </authorList>
    </citation>
    <scope>NUCLEOTIDE SEQUENCE</scope>
    <source>
        <strain evidence="2">PKUAC-SCTA174</strain>
    </source>
</reference>
<name>A0A9E8ZJ77_9CYAN</name>
<dbReference type="SUPFAM" id="SSF141571">
    <property type="entry name" value="Pentapeptide repeat-like"/>
    <property type="match status" value="1"/>
</dbReference>
<keyword evidence="1" id="KW-0732">Signal</keyword>
<feature type="chain" id="PRO_5039337820" evidence="1">
    <location>
        <begin position="28"/>
        <end position="166"/>
    </location>
</feature>
<dbReference type="EMBL" id="CP113797">
    <property type="protein sequence ID" value="WAL59486.1"/>
    <property type="molecule type" value="Genomic_DNA"/>
</dbReference>
<dbReference type="Gene3D" id="2.160.20.80">
    <property type="entry name" value="E3 ubiquitin-protein ligase SopA"/>
    <property type="match status" value="1"/>
</dbReference>
<evidence type="ECO:0000313" key="2">
    <source>
        <dbReference type="EMBL" id="WAL59486.1"/>
    </source>
</evidence>
<gene>
    <name evidence="2" type="ORF">OXH18_20280</name>
</gene>
<dbReference type="AlphaFoldDB" id="A0A9E8ZJ77"/>
<dbReference type="RefSeq" id="WP_268609281.1">
    <property type="nucleotide sequence ID" value="NZ_CP113797.1"/>
</dbReference>
<feature type="signal peptide" evidence="1">
    <location>
        <begin position="1"/>
        <end position="27"/>
    </location>
</feature>
<dbReference type="Pfam" id="PF00805">
    <property type="entry name" value="Pentapeptide"/>
    <property type="match status" value="2"/>
</dbReference>
<evidence type="ECO:0000313" key="3">
    <source>
        <dbReference type="Proteomes" id="UP001163152"/>
    </source>
</evidence>
<evidence type="ECO:0000256" key="1">
    <source>
        <dbReference type="SAM" id="SignalP"/>
    </source>
</evidence>
<dbReference type="InterPro" id="IPR001646">
    <property type="entry name" value="5peptide_repeat"/>
</dbReference>